<feature type="signal peptide" evidence="1">
    <location>
        <begin position="1"/>
        <end position="26"/>
    </location>
</feature>
<dbReference type="SUPFAM" id="SSF53955">
    <property type="entry name" value="Lysozyme-like"/>
    <property type="match status" value="1"/>
</dbReference>
<dbReference type="InterPro" id="IPR023346">
    <property type="entry name" value="Lysozyme-like_dom_sf"/>
</dbReference>
<dbReference type="AlphaFoldDB" id="A0A7Y8KYA7"/>
<name>A0A7Y8KYA7_9BURK</name>
<reference evidence="3 4" key="1">
    <citation type="submission" date="2019-09" db="EMBL/GenBank/DDBJ databases">
        <title>Hydrogenophaga aromatica sp. nov., isolated from a para-xylene-degrading enrichment culture.</title>
        <authorList>
            <person name="Tancsics A."/>
            <person name="Banerjee S."/>
        </authorList>
    </citation>
    <scope>NUCLEOTIDE SEQUENCE [LARGE SCALE GENOMIC DNA]</scope>
    <source>
        <strain evidence="3 4">D2P1</strain>
    </source>
</reference>
<keyword evidence="1" id="KW-0732">Signal</keyword>
<evidence type="ECO:0000259" key="2">
    <source>
        <dbReference type="Pfam" id="PF01464"/>
    </source>
</evidence>
<proteinExistence type="predicted"/>
<feature type="domain" description="Transglycosylase SLT" evidence="2">
    <location>
        <begin position="100"/>
        <end position="212"/>
    </location>
</feature>
<evidence type="ECO:0000256" key="1">
    <source>
        <dbReference type="SAM" id="SignalP"/>
    </source>
</evidence>
<dbReference type="EMBL" id="VYGV01000011">
    <property type="protein sequence ID" value="NWF46096.1"/>
    <property type="molecule type" value="Genomic_DNA"/>
</dbReference>
<dbReference type="CDD" id="cd13400">
    <property type="entry name" value="LT_IagB-like"/>
    <property type="match status" value="1"/>
</dbReference>
<gene>
    <name evidence="3" type="ORF">F3K02_12660</name>
</gene>
<evidence type="ECO:0000313" key="3">
    <source>
        <dbReference type="EMBL" id="NWF46096.1"/>
    </source>
</evidence>
<dbReference type="Proteomes" id="UP000545507">
    <property type="component" value="Unassembled WGS sequence"/>
</dbReference>
<dbReference type="InterPro" id="IPR008258">
    <property type="entry name" value="Transglycosylase_SLT_dom_1"/>
</dbReference>
<accession>A0A7Y8KYA7</accession>
<keyword evidence="4" id="KW-1185">Reference proteome</keyword>
<sequence>MCPIMDMLAKVLFSASFSLMTSVSVAQQHAQMARVFVCDGPTMKSQLVSADQSADLTRLVQSGLAVWEPNVLDIHTATAIAEGRGFWQASSQTTLFQAVRTKTPPEYLASVALQESGRGDRYWPWVINWQGQGYFFADKKAAIDGAKRLIEHGHQSFDIGLMQVNWKWNGSRFESLESAFDPRINVQVADQIIQEHLAATGQMAEAIGRYHSKTPSKKTRYVAAVSRQFEKSFTRPQLPGTNPCSNT</sequence>
<evidence type="ECO:0000313" key="4">
    <source>
        <dbReference type="Proteomes" id="UP000545507"/>
    </source>
</evidence>
<comment type="caution">
    <text evidence="3">The sequence shown here is derived from an EMBL/GenBank/DDBJ whole genome shotgun (WGS) entry which is preliminary data.</text>
</comment>
<feature type="chain" id="PRO_5031324897" evidence="1">
    <location>
        <begin position="27"/>
        <end position="247"/>
    </location>
</feature>
<protein>
    <submittedName>
        <fullName evidence="3">Lytic transglycosylase domain-containing protein</fullName>
    </submittedName>
</protein>
<organism evidence="3 4">
    <name type="scientific">Hydrogenophaga aromaticivorans</name>
    <dbReference type="NCBI Taxonomy" id="2610898"/>
    <lineage>
        <taxon>Bacteria</taxon>
        <taxon>Pseudomonadati</taxon>
        <taxon>Pseudomonadota</taxon>
        <taxon>Betaproteobacteria</taxon>
        <taxon>Burkholderiales</taxon>
        <taxon>Comamonadaceae</taxon>
        <taxon>Hydrogenophaga</taxon>
    </lineage>
</organism>
<dbReference type="Pfam" id="PF01464">
    <property type="entry name" value="SLT"/>
    <property type="match status" value="1"/>
</dbReference>